<evidence type="ECO:0000313" key="2">
    <source>
        <dbReference type="EMBL" id="KAK3782659.1"/>
    </source>
</evidence>
<keyword evidence="3" id="KW-1185">Reference proteome</keyword>
<proteinExistence type="predicted"/>
<feature type="region of interest" description="Disordered" evidence="1">
    <location>
        <begin position="71"/>
        <end position="104"/>
    </location>
</feature>
<feature type="compositionally biased region" description="Polar residues" evidence="1">
    <location>
        <begin position="93"/>
        <end position="104"/>
    </location>
</feature>
<dbReference type="AlphaFoldDB" id="A0AAE1A7A7"/>
<comment type="caution">
    <text evidence="2">The sequence shown here is derived from an EMBL/GenBank/DDBJ whole genome shotgun (WGS) entry which is preliminary data.</text>
</comment>
<evidence type="ECO:0000256" key="1">
    <source>
        <dbReference type="SAM" id="MobiDB-lite"/>
    </source>
</evidence>
<gene>
    <name evidence="2" type="ORF">RRG08_015234</name>
</gene>
<feature type="region of interest" description="Disordered" evidence="1">
    <location>
        <begin position="1"/>
        <end position="27"/>
    </location>
</feature>
<sequence length="104" mass="11340">MSRMPTAPGRNDSPIYPGQDLGSGLERKGRGASLVYPWMMISQQRLPERSDIPGLSDLPLRRVSDPQHCLRESPRVSESLRDSPTVSGVCDTSRASLSGTLDVC</sequence>
<dbReference type="Proteomes" id="UP001283361">
    <property type="component" value="Unassembled WGS sequence"/>
</dbReference>
<reference evidence="2" key="1">
    <citation type="journal article" date="2023" name="G3 (Bethesda)">
        <title>A reference genome for the long-term kleptoplast-retaining sea slug Elysia crispata morphotype clarki.</title>
        <authorList>
            <person name="Eastman K.E."/>
            <person name="Pendleton A.L."/>
            <person name="Shaikh M.A."/>
            <person name="Suttiyut T."/>
            <person name="Ogas R."/>
            <person name="Tomko P."/>
            <person name="Gavelis G."/>
            <person name="Widhalm J.R."/>
            <person name="Wisecaver J.H."/>
        </authorList>
    </citation>
    <scope>NUCLEOTIDE SEQUENCE</scope>
    <source>
        <strain evidence="2">ECLA1</strain>
    </source>
</reference>
<name>A0AAE1A7A7_9GAST</name>
<dbReference type="EMBL" id="JAWDGP010002490">
    <property type="protein sequence ID" value="KAK3782659.1"/>
    <property type="molecule type" value="Genomic_DNA"/>
</dbReference>
<organism evidence="2 3">
    <name type="scientific">Elysia crispata</name>
    <name type="common">lettuce slug</name>
    <dbReference type="NCBI Taxonomy" id="231223"/>
    <lineage>
        <taxon>Eukaryota</taxon>
        <taxon>Metazoa</taxon>
        <taxon>Spiralia</taxon>
        <taxon>Lophotrochozoa</taxon>
        <taxon>Mollusca</taxon>
        <taxon>Gastropoda</taxon>
        <taxon>Heterobranchia</taxon>
        <taxon>Euthyneura</taxon>
        <taxon>Panpulmonata</taxon>
        <taxon>Sacoglossa</taxon>
        <taxon>Placobranchoidea</taxon>
        <taxon>Plakobranchidae</taxon>
        <taxon>Elysia</taxon>
    </lineage>
</organism>
<feature type="compositionally biased region" description="Basic and acidic residues" evidence="1">
    <location>
        <begin position="71"/>
        <end position="81"/>
    </location>
</feature>
<accession>A0AAE1A7A7</accession>
<evidence type="ECO:0000313" key="3">
    <source>
        <dbReference type="Proteomes" id="UP001283361"/>
    </source>
</evidence>
<protein>
    <submittedName>
        <fullName evidence="2">Uncharacterized protein</fullName>
    </submittedName>
</protein>